<organism evidence="1 2">
    <name type="scientific">Sinimarinibacterium flocculans</name>
    <dbReference type="NCBI Taxonomy" id="985250"/>
    <lineage>
        <taxon>Bacteria</taxon>
        <taxon>Pseudomonadati</taxon>
        <taxon>Pseudomonadota</taxon>
        <taxon>Gammaproteobacteria</taxon>
        <taxon>Nevskiales</taxon>
        <taxon>Nevskiaceae</taxon>
        <taxon>Sinimarinibacterium</taxon>
    </lineage>
</organism>
<dbReference type="SUPFAM" id="SSF109604">
    <property type="entry name" value="HD-domain/PDEase-like"/>
    <property type="match status" value="1"/>
</dbReference>
<comment type="caution">
    <text evidence="1">The sequence shown here is derived from an EMBL/GenBank/DDBJ whole genome shotgun (WGS) entry which is preliminary data.</text>
</comment>
<evidence type="ECO:0000313" key="2">
    <source>
        <dbReference type="Proteomes" id="UP000248330"/>
    </source>
</evidence>
<evidence type="ECO:0008006" key="3">
    <source>
        <dbReference type="Google" id="ProtNLM"/>
    </source>
</evidence>
<reference evidence="1 2" key="1">
    <citation type="submission" date="2018-04" db="EMBL/GenBank/DDBJ databases">
        <title>Genomic Encyclopedia of Type Strains, Phase IV (KMG-IV): sequencing the most valuable type-strain genomes for metagenomic binning, comparative biology and taxonomic classification.</title>
        <authorList>
            <person name="Goeker M."/>
        </authorList>
    </citation>
    <scope>NUCLEOTIDE SEQUENCE [LARGE SCALE GENOMIC DNA]</scope>
    <source>
        <strain evidence="1 2">DSM 104150</strain>
    </source>
</reference>
<dbReference type="Proteomes" id="UP000248330">
    <property type="component" value="Unassembled WGS sequence"/>
</dbReference>
<name>A0A318EK21_9GAMM</name>
<evidence type="ECO:0000313" key="1">
    <source>
        <dbReference type="EMBL" id="PXV69600.1"/>
    </source>
</evidence>
<protein>
    <recommendedName>
        <fullName evidence="3">HD/PDEase domain-containing protein</fullName>
    </recommendedName>
</protein>
<gene>
    <name evidence="1" type="ORF">C8D93_103174</name>
</gene>
<sequence>MTAQRRNHYDVTNTVRISHPHDVEIAVCGLLSDLYPNVDLAPLRQAFDTFGRLYAGLLPGYSGCDTWYHDAQHSLDCALAMARLLDGHERSVPAATQLGARRAVLGLIIALFHDAGYIRREGDTATNGAEYTLTHVHRSGEFLAGFLPTVGFATEASLAHRIVHFTGYEIALDQIRVANTKDRLLGFMLGSADVLAQTADRCYLEKCRDFLYREFALCGLAGDGHQAVYSSADNLLEKTFEFNQRLWEERLDGYFGGIHRFLDAHFGGPNPYVSAIREHMERIDRLSRKRRYGELTRRPVAINAQRLQRILGRSARRRGNAAGRRGQRLAA</sequence>
<dbReference type="AlphaFoldDB" id="A0A318EK21"/>
<proteinExistence type="predicted"/>
<keyword evidence="2" id="KW-1185">Reference proteome</keyword>
<dbReference type="EMBL" id="QICN01000003">
    <property type="protein sequence ID" value="PXV69600.1"/>
    <property type="molecule type" value="Genomic_DNA"/>
</dbReference>
<accession>A0A318EK21</accession>
<dbReference type="OrthoDB" id="188290at2"/>
<dbReference type="RefSeq" id="WP_110264526.1">
    <property type="nucleotide sequence ID" value="NZ_CAKZQT010000021.1"/>
</dbReference>